<comment type="similarity">
    <text evidence="5">Belongs to the protein kinase superfamily.</text>
</comment>
<dbReference type="SUPFAM" id="SSF56112">
    <property type="entry name" value="Protein kinase-like (PK-like)"/>
    <property type="match status" value="1"/>
</dbReference>
<evidence type="ECO:0000256" key="2">
    <source>
        <dbReference type="ARBA" id="ARBA00022741"/>
    </source>
</evidence>
<feature type="binding site" evidence="4">
    <location>
        <position position="202"/>
    </location>
    <ligand>
        <name>ATP</name>
        <dbReference type="ChEBI" id="CHEBI:30616"/>
    </ligand>
</feature>
<feature type="domain" description="Protein kinase" evidence="6">
    <location>
        <begin position="173"/>
        <end position="428"/>
    </location>
</feature>
<dbReference type="PANTHER" id="PTHR22968">
    <property type="entry name" value="PROTEIN KINASE C, MU"/>
    <property type="match status" value="1"/>
</dbReference>
<name>A0AAD4NEK0_9BILA</name>
<dbReference type="PROSITE" id="PS50011">
    <property type="entry name" value="PROTEIN_KINASE_DOM"/>
    <property type="match status" value="1"/>
</dbReference>
<proteinExistence type="inferred from homology"/>
<keyword evidence="7" id="KW-0418">Kinase</keyword>
<dbReference type="GO" id="GO:0004674">
    <property type="term" value="F:protein serine/threonine kinase activity"/>
    <property type="evidence" value="ECO:0007669"/>
    <property type="project" value="UniProtKB-KW"/>
</dbReference>
<comment type="caution">
    <text evidence="7">The sequence shown here is derived from an EMBL/GenBank/DDBJ whole genome shotgun (WGS) entry which is preliminary data.</text>
</comment>
<dbReference type="Proteomes" id="UP001201812">
    <property type="component" value="Unassembled WGS sequence"/>
</dbReference>
<evidence type="ECO:0000313" key="7">
    <source>
        <dbReference type="EMBL" id="KAI1722144.1"/>
    </source>
</evidence>
<dbReference type="PROSITE" id="PS00108">
    <property type="entry name" value="PROTEIN_KINASE_ST"/>
    <property type="match status" value="1"/>
</dbReference>
<dbReference type="AlphaFoldDB" id="A0AAD4NEK0"/>
<dbReference type="PANTHER" id="PTHR22968:SF15">
    <property type="entry name" value="SERINE_THREONINE-PROTEIN KINASE DKF-1"/>
    <property type="match status" value="1"/>
</dbReference>
<dbReference type="PROSITE" id="PS00107">
    <property type="entry name" value="PROTEIN_KINASE_ATP"/>
    <property type="match status" value="1"/>
</dbReference>
<evidence type="ECO:0000256" key="1">
    <source>
        <dbReference type="ARBA" id="ARBA00001946"/>
    </source>
</evidence>
<dbReference type="Gene3D" id="1.10.510.10">
    <property type="entry name" value="Transferase(Phosphotransferase) domain 1"/>
    <property type="match status" value="1"/>
</dbReference>
<dbReference type="Gene3D" id="3.30.200.20">
    <property type="entry name" value="Phosphorylase Kinase, domain 1"/>
    <property type="match status" value="1"/>
</dbReference>
<keyword evidence="7" id="KW-0808">Transferase</keyword>
<gene>
    <name evidence="7" type="ORF">DdX_04450</name>
</gene>
<accession>A0AAD4NEK0</accession>
<protein>
    <submittedName>
        <fullName evidence="7">Protein kinase domain-containing protein</fullName>
    </submittedName>
</protein>
<dbReference type="GO" id="GO:0005829">
    <property type="term" value="C:cytosol"/>
    <property type="evidence" value="ECO:0007669"/>
    <property type="project" value="TreeGrafter"/>
</dbReference>
<dbReference type="GO" id="GO:0005524">
    <property type="term" value="F:ATP binding"/>
    <property type="evidence" value="ECO:0007669"/>
    <property type="project" value="UniProtKB-UniRule"/>
</dbReference>
<evidence type="ECO:0000256" key="4">
    <source>
        <dbReference type="PROSITE-ProRule" id="PRU10141"/>
    </source>
</evidence>
<dbReference type="FunFam" id="1.10.510.10:FF:000571">
    <property type="entry name" value="Maternal embryonic leucine zipper kinase"/>
    <property type="match status" value="1"/>
</dbReference>
<dbReference type="Pfam" id="PF00069">
    <property type="entry name" value="Pkinase"/>
    <property type="match status" value="1"/>
</dbReference>
<dbReference type="InterPro" id="IPR011009">
    <property type="entry name" value="Kinase-like_dom_sf"/>
</dbReference>
<dbReference type="GO" id="GO:0035556">
    <property type="term" value="P:intracellular signal transduction"/>
    <property type="evidence" value="ECO:0007669"/>
    <property type="project" value="TreeGrafter"/>
</dbReference>
<evidence type="ECO:0000256" key="3">
    <source>
        <dbReference type="ARBA" id="ARBA00022840"/>
    </source>
</evidence>
<keyword evidence="3 4" id="KW-0067">ATP-binding</keyword>
<dbReference type="InterPro" id="IPR008271">
    <property type="entry name" value="Ser/Thr_kinase_AS"/>
</dbReference>
<dbReference type="GO" id="GO:0007200">
    <property type="term" value="P:phospholipase C-activating G protein-coupled receptor signaling pathway"/>
    <property type="evidence" value="ECO:0007669"/>
    <property type="project" value="TreeGrafter"/>
</dbReference>
<dbReference type="SMART" id="SM00220">
    <property type="entry name" value="S_TKc"/>
    <property type="match status" value="1"/>
</dbReference>
<dbReference type="InterPro" id="IPR017441">
    <property type="entry name" value="Protein_kinase_ATP_BS"/>
</dbReference>
<dbReference type="InterPro" id="IPR000719">
    <property type="entry name" value="Prot_kinase_dom"/>
</dbReference>
<comment type="cofactor">
    <cofactor evidence="1">
        <name>Mg(2+)</name>
        <dbReference type="ChEBI" id="CHEBI:18420"/>
    </cofactor>
</comment>
<dbReference type="EMBL" id="JAKKPZ010000004">
    <property type="protein sequence ID" value="KAI1722144.1"/>
    <property type="molecule type" value="Genomic_DNA"/>
</dbReference>
<keyword evidence="8" id="KW-1185">Reference proteome</keyword>
<dbReference type="GO" id="GO:0008270">
    <property type="term" value="F:zinc ion binding"/>
    <property type="evidence" value="ECO:0007669"/>
    <property type="project" value="UniProtKB-KW"/>
</dbReference>
<evidence type="ECO:0000256" key="5">
    <source>
        <dbReference type="RuleBase" id="RU000304"/>
    </source>
</evidence>
<keyword evidence="5" id="KW-0723">Serine/threonine-protein kinase</keyword>
<organism evidence="7 8">
    <name type="scientific">Ditylenchus destructor</name>
    <dbReference type="NCBI Taxonomy" id="166010"/>
    <lineage>
        <taxon>Eukaryota</taxon>
        <taxon>Metazoa</taxon>
        <taxon>Ecdysozoa</taxon>
        <taxon>Nematoda</taxon>
        <taxon>Chromadorea</taxon>
        <taxon>Rhabditida</taxon>
        <taxon>Tylenchina</taxon>
        <taxon>Tylenchomorpha</taxon>
        <taxon>Sphaerularioidea</taxon>
        <taxon>Anguinidae</taxon>
        <taxon>Anguininae</taxon>
        <taxon>Ditylenchus</taxon>
    </lineage>
</organism>
<keyword evidence="2 4" id="KW-0547">Nucleotide-binding</keyword>
<evidence type="ECO:0000259" key="6">
    <source>
        <dbReference type="PROSITE" id="PS50011"/>
    </source>
</evidence>
<sequence>MARFSLRSRGAPPQYGFDYLENFLKTKRHNLKAAGVKKRRLNSRHSSRAASTKSIKGYVVQKTTTVAKTMRSGVNGRKTKVKTMAYPALSRHCSMRAKTRKKTTKQTTAAQKVAAPKIAVPIADEQSNMVQLDSKRLDELWQKVKQNMIKDMDVDLKTLIAQKAAIPPTSQYQVTNKKLGSGKFGTVFAGIHCQTSRKVAVKVYSKSEIKRGKHWEILKGEVTMLQAIEHPGIIRFENFMEIKDQYLLIIEKMHTDMMEAVTLRKSIPECMSKFLIMQILIALQYLHSKGIAHCDLKPENVLLSDGSEFPQAKLCDFGYSCYIADSCFKKKIIGTMLYVAPEVLAGKRYNKSVDIWSIGVTTYVSVSGFFPFAQKEKITEEILSHVALFPVDYWKDTSIEAIDFIKRLLKINPTERPSIEECVAHSWFRTKELYRDLEALEKRLGTGRYITSKLD</sequence>
<evidence type="ECO:0000313" key="8">
    <source>
        <dbReference type="Proteomes" id="UP001201812"/>
    </source>
</evidence>
<reference evidence="7" key="1">
    <citation type="submission" date="2022-01" db="EMBL/GenBank/DDBJ databases">
        <title>Genome Sequence Resource for Two Populations of Ditylenchus destructor, the Migratory Endoparasitic Phytonematode.</title>
        <authorList>
            <person name="Zhang H."/>
            <person name="Lin R."/>
            <person name="Xie B."/>
        </authorList>
    </citation>
    <scope>NUCLEOTIDE SEQUENCE</scope>
    <source>
        <strain evidence="7">BazhouSP</strain>
    </source>
</reference>